<proteinExistence type="predicted"/>
<dbReference type="PATRIC" id="fig|525309.8.peg.1057"/>
<evidence type="ECO:0000313" key="5">
    <source>
        <dbReference type="EMBL" id="KRK57244.1"/>
    </source>
</evidence>
<dbReference type="OrthoDB" id="37530at2"/>
<reference evidence="4 6" key="1">
    <citation type="submission" date="2009-09" db="EMBL/GenBank/DDBJ databases">
        <authorList>
            <person name="Qin X."/>
            <person name="Bachman B."/>
            <person name="Battles P."/>
            <person name="Bell A."/>
            <person name="Bess C."/>
            <person name="Bickham C."/>
            <person name="Chaboub L."/>
            <person name="Chen D."/>
            <person name="Coyle M."/>
            <person name="Deiros D.R."/>
            <person name="Dinh H."/>
            <person name="Forbes L."/>
            <person name="Fowler G."/>
            <person name="Francisco L."/>
            <person name="Fu Q."/>
            <person name="Gubbala S."/>
            <person name="Hale W."/>
            <person name="Han Y."/>
            <person name="Hemphill L."/>
            <person name="Highlander S.K."/>
            <person name="Hirani K."/>
            <person name="Hogues M."/>
            <person name="Jackson L."/>
            <person name="Jakkamsetti A."/>
            <person name="Javaid M."/>
            <person name="Jiang H."/>
            <person name="Korchina V."/>
            <person name="Kovar C."/>
            <person name="Lara F."/>
            <person name="Lee S."/>
            <person name="Mata R."/>
            <person name="Mathew T."/>
            <person name="Moen C."/>
            <person name="Morales K."/>
            <person name="Munidasa M."/>
            <person name="Nazareth L."/>
            <person name="Ngo R."/>
            <person name="Nguyen L."/>
            <person name="Okwuonu G."/>
            <person name="Ongeri F."/>
            <person name="Patil S."/>
            <person name="Petrosino J."/>
            <person name="Pham C."/>
            <person name="Pham P."/>
            <person name="Pu L.-L."/>
            <person name="Puazo M."/>
            <person name="Raj R."/>
            <person name="Reid J."/>
            <person name="Rouhana J."/>
            <person name="Saada N."/>
            <person name="Shang Y."/>
            <person name="Simmons D."/>
            <person name="Thornton R."/>
            <person name="Warren J."/>
            <person name="Weissenberger G."/>
            <person name="Zhang J."/>
            <person name="Zhang L."/>
            <person name="Zhou C."/>
            <person name="Zhu D."/>
            <person name="Muzny D."/>
            <person name="Worley K."/>
            <person name="Gibbs R."/>
        </authorList>
    </citation>
    <scope>NUCLEOTIDE SEQUENCE [LARGE SCALE GENOMIC DNA]</scope>
    <source>
        <strain evidence="4 6">DSM 16041</strain>
    </source>
</reference>
<dbReference type="STRING" id="525309.HMPREF0494_0802"/>
<name>C8P658_9LACO</name>
<dbReference type="Proteomes" id="UP000003675">
    <property type="component" value="Unassembled WGS sequence"/>
</dbReference>
<evidence type="ECO:0000256" key="2">
    <source>
        <dbReference type="SAM" id="MobiDB-lite"/>
    </source>
</evidence>
<evidence type="ECO:0000313" key="7">
    <source>
        <dbReference type="Proteomes" id="UP000051883"/>
    </source>
</evidence>
<evidence type="ECO:0000313" key="4">
    <source>
        <dbReference type="EMBL" id="EEW54027.1"/>
    </source>
</evidence>
<evidence type="ECO:0000259" key="3">
    <source>
        <dbReference type="Pfam" id="PF17966"/>
    </source>
</evidence>
<dbReference type="EMBL" id="ACLL01000019">
    <property type="protein sequence ID" value="EEW54027.1"/>
    <property type="molecule type" value="Genomic_DNA"/>
</dbReference>
<dbReference type="AlphaFoldDB" id="C8P658"/>
<evidence type="ECO:0000313" key="6">
    <source>
        <dbReference type="Proteomes" id="UP000003675"/>
    </source>
</evidence>
<accession>C8P658</accession>
<dbReference type="Pfam" id="PF17966">
    <property type="entry name" value="Muc_B2"/>
    <property type="match status" value="1"/>
</dbReference>
<dbReference type="Proteomes" id="UP000051883">
    <property type="component" value="Unassembled WGS sequence"/>
</dbReference>
<sequence length="776" mass="87267">MAIRKSEPTWRRTSLFTATLGISILLSGQVGHADRTTAVTPAQQPVAQPAATQDNGTAQQTATVAAGQENLASVTTQHQYGTADQPIIVISDDLNAEPRQKYQEQLEKCIAEEKQDEEAIQNDQKESVDISGQIGTLTAKSYYDYTKHPENYDNTDAPAELQEILKNYEQLKQKVATQQNAVDEEEQLVAKKKKVSDDWEKFVDEQEKRGTHPMAEYWNKSAAYLSDLRVHIDKLRKMEKALWDDENTLSTLSSSLSDEIEKNKSWIYSKIEQRSDIIALRTKEKQLDEDAHKRFGQTILLGNQIKTLPDVIATVKPEDYAVNKLITRTIHIVIPGQAPTDIKQVASCYAHQIRDGQKITYEEWQKDSWSWKAYTPKAYFGYNCDVTEVPAVTVYHDTPNQTITVTYTAQAGLDNNYDHNDHGNYAWLDHYQLSGDQLQVSGWHATSDVKNKPYHYLIVFDNTTHSEVTRLMVRQTARPDIAVVHNVYGAGLAGFQTNLDLPAAVLQAGDHLSLISRYTDDQAGNGDATDYWFDLQMDQGNHGYLDVAQVQNGKLHVAGWHATNQAFGRDHHVLILFDASRGHEIARVNATNAERPDIAKIYPTVGNATMAGFVGDFDLTPELVTDNLQIISRYSSDADANSDYVDFWSAPRRLTTDTSNQGWLDDVSVRDGQLHIVGWHATDRSLGRKYHYIIIFDATPGIGHELRRFNITDQEVSRPDVAKAFPTIMTAGNSGFNISFANDPDFTEEHDLQIISRWTDDPAGNGNAVDYWFKPV</sequence>
<feature type="domain" description="Mub B2-like" evidence="3">
    <location>
        <begin position="322"/>
        <end position="410"/>
    </location>
</feature>
<dbReference type="Gene3D" id="2.60.40.4300">
    <property type="match status" value="1"/>
</dbReference>
<reference evidence="5 7" key="2">
    <citation type="journal article" date="2015" name="Genome Announc.">
        <title>Expanding the biotechnology potential of lactobacilli through comparative genomics of 213 strains and associated genera.</title>
        <authorList>
            <person name="Sun Z."/>
            <person name="Harris H.M."/>
            <person name="McCann A."/>
            <person name="Guo C."/>
            <person name="Argimon S."/>
            <person name="Zhang W."/>
            <person name="Yang X."/>
            <person name="Jeffery I.B."/>
            <person name="Cooney J.C."/>
            <person name="Kagawa T.F."/>
            <person name="Liu W."/>
            <person name="Song Y."/>
            <person name="Salvetti E."/>
            <person name="Wrobel A."/>
            <person name="Rasinkangas P."/>
            <person name="Parkhill J."/>
            <person name="Rea M.C."/>
            <person name="O'Sullivan O."/>
            <person name="Ritari J."/>
            <person name="Douillard F.P."/>
            <person name="Paul Ross R."/>
            <person name="Yang R."/>
            <person name="Briner A.E."/>
            <person name="Felis G.E."/>
            <person name="de Vos W.M."/>
            <person name="Barrangou R."/>
            <person name="Klaenhammer T.R."/>
            <person name="Caufield P.W."/>
            <person name="Cui Y."/>
            <person name="Zhang H."/>
            <person name="O'Toole P.W."/>
        </authorList>
    </citation>
    <scope>NUCLEOTIDE SEQUENCE [LARGE SCALE GENOMIC DNA]</scope>
    <source>
        <strain evidence="5 7">DSM 16041</strain>
    </source>
</reference>
<dbReference type="InterPro" id="IPR041495">
    <property type="entry name" value="Mub_B2"/>
</dbReference>
<feature type="region of interest" description="Disordered" evidence="2">
    <location>
        <begin position="41"/>
        <end position="60"/>
    </location>
</feature>
<keyword evidence="7" id="KW-1185">Reference proteome</keyword>
<dbReference type="HOGENOM" id="CLU_360476_0_0_9"/>
<organism evidence="4 6">
    <name type="scientific">Limosilactobacillus antri DSM 16041</name>
    <dbReference type="NCBI Taxonomy" id="525309"/>
    <lineage>
        <taxon>Bacteria</taxon>
        <taxon>Bacillati</taxon>
        <taxon>Bacillota</taxon>
        <taxon>Bacilli</taxon>
        <taxon>Lactobacillales</taxon>
        <taxon>Lactobacillaceae</taxon>
        <taxon>Limosilactobacillus</taxon>
    </lineage>
</organism>
<evidence type="ECO:0000256" key="1">
    <source>
        <dbReference type="SAM" id="Coils"/>
    </source>
</evidence>
<gene>
    <name evidence="5" type="ORF">FC31_GL001047</name>
    <name evidence="4" type="ORF">HMPREF0494_0802</name>
</gene>
<comment type="caution">
    <text evidence="4">The sequence shown here is derived from an EMBL/GenBank/DDBJ whole genome shotgun (WGS) entry which is preliminary data.</text>
</comment>
<protein>
    <recommendedName>
        <fullName evidence="3">Mub B2-like domain-containing protein</fullName>
    </recommendedName>
</protein>
<feature type="coiled-coil region" evidence="1">
    <location>
        <begin position="161"/>
        <end position="188"/>
    </location>
</feature>
<dbReference type="RefSeq" id="WP_007124105.1">
    <property type="nucleotide sequence ID" value="NZ_AZDK01000026.1"/>
</dbReference>
<dbReference type="EMBL" id="AZDK01000026">
    <property type="protein sequence ID" value="KRK57244.1"/>
    <property type="molecule type" value="Genomic_DNA"/>
</dbReference>
<keyword evidence="1" id="KW-0175">Coiled coil</keyword>